<evidence type="ECO:0000313" key="1">
    <source>
        <dbReference type="EMBL" id="OZC36093.1"/>
    </source>
</evidence>
<dbReference type="SUPFAM" id="SSF141072">
    <property type="entry name" value="CalX-like"/>
    <property type="match status" value="1"/>
</dbReference>
<comment type="caution">
    <text evidence="1">The sequence shown here is derived from an EMBL/GenBank/DDBJ whole genome shotgun (WGS) entry which is preliminary data.</text>
</comment>
<reference evidence="1 2" key="1">
    <citation type="submission" date="2017-06" db="EMBL/GenBank/DDBJ databases">
        <title>Draft genome sequence of the halophilic bacterium Marinobacter vinifirmus FB1.</title>
        <authorList>
            <person name="Stepanov V.G."/>
            <person name="Roberts D.J."/>
            <person name="Fox G.E."/>
        </authorList>
    </citation>
    <scope>NUCLEOTIDE SEQUENCE [LARGE SCALE GENOMIC DNA]</scope>
    <source>
        <strain evidence="1 2">FB1</strain>
    </source>
</reference>
<dbReference type="AlphaFoldDB" id="A0A7Z1DU98"/>
<name>A0A7Z1DU98_9GAMM</name>
<dbReference type="SUPFAM" id="SSF89372">
    <property type="entry name" value="Fucose-specific lectin"/>
    <property type="match status" value="1"/>
</dbReference>
<keyword evidence="2" id="KW-1185">Reference proteome</keyword>
<organism evidence="1 2">
    <name type="scientific">Marinobacter vinifirmus</name>
    <dbReference type="NCBI Taxonomy" id="355591"/>
    <lineage>
        <taxon>Bacteria</taxon>
        <taxon>Pseudomonadati</taxon>
        <taxon>Pseudomonadota</taxon>
        <taxon>Gammaproteobacteria</taxon>
        <taxon>Pseudomonadales</taxon>
        <taxon>Marinobacteraceae</taxon>
        <taxon>Marinobacter</taxon>
    </lineage>
</organism>
<dbReference type="PROSITE" id="PS51257">
    <property type="entry name" value="PROKAR_LIPOPROTEIN"/>
    <property type="match status" value="1"/>
</dbReference>
<dbReference type="RefSeq" id="WP_094625079.1">
    <property type="nucleotide sequence ID" value="NZ_NEFY01000006.1"/>
</dbReference>
<protein>
    <submittedName>
        <fullName evidence="1">Uncharacterized protein</fullName>
    </submittedName>
</protein>
<dbReference type="Proteomes" id="UP000216984">
    <property type="component" value="Unassembled WGS sequence"/>
</dbReference>
<proteinExistence type="predicted"/>
<dbReference type="InterPro" id="IPR038081">
    <property type="entry name" value="CalX-like_sf"/>
</dbReference>
<gene>
    <name evidence="1" type="ORF">B9Q17_17805</name>
</gene>
<evidence type="ECO:0000313" key="2">
    <source>
        <dbReference type="Proteomes" id="UP000216984"/>
    </source>
</evidence>
<accession>A0A7Z1DU98</accession>
<dbReference type="Gene3D" id="2.60.40.2030">
    <property type="match status" value="1"/>
</dbReference>
<dbReference type="EMBL" id="NEFY01000006">
    <property type="protein sequence ID" value="OZC36093.1"/>
    <property type="molecule type" value="Genomic_DNA"/>
</dbReference>
<sequence length="879" mass="92753">MRADLFSRTFSTGRLAGLALVALAAAGCKTEKDPDDPTLLGAPPTTAYIGVEYYYNWGAYGGEGILDYSLTNAPAWLALEDTSNKARQGVIMRGVPGLTGGERGLDDLGKTEDIDIVTTDGRMAGFQPFDIEVKHNLVSVEAPEFTEGESPEISAPRGEHCALPELEPEGAHSVSETAAQPTRRVYAKVRLERPSVTRVSIAFQLESDFTCEDPVGAISRECHSADSNMGRAIIGQDIVALGSGSDHPVDEEGNELGYVTYQEGPEGFYDRGVVTLEPGVSECYIPLEVIDDKVAEPTEQARLALTEVREGLASLGNNNAGISTNLAIADNEPMVALRTLNGGTRDTLNVDPEVTDVTSAGYNEEQVYAAILTGEREGQVNVKLTVSEQGSTVGTGDFVIVQAPETLQGLTLDPEPGTNELVFPAGVNEVQFSITAKDYADTAESLHDRLAILVVDVKGQAGLENFARGESDELMTLSFNRQITPLTWTDGFVPTDMATGSQGELYVAGRGSDDVLQVRIYDQKGAQSGSTLELNAGATAAATEVYLALGKRTERVDGRSTTYEELVVAYSDAGQAVVELYRKDGDTGAYGPVFDKYRLAFGSSGNDAVKRVGYQGTNGDLVVAGESDGAWGGQSNSGGIDTFLAVVETIGEELKLKEVHQEGSTGNDRVAGASTEFSTPMLFGYAPGVVDGNGAVGPFFYSGTADGAVYGIGGDASEQLRHGLYANSTAWLIGDGPWSYSLVEVEEGDNELERTTGATAGFVLGFTSTGVPKAAFTIASVADAAVNSLDKGVALASDVIAAGTLDGGQGLLARVTTQEDPELYQSWQKALAEPGVQFLGLGNYRDYEIVALVDSNAGHQVLLFSPEGRLLTPATTDNP</sequence>